<evidence type="ECO:0008006" key="4">
    <source>
        <dbReference type="Google" id="ProtNLM"/>
    </source>
</evidence>
<accession>A0A5C7Y2N9</accession>
<dbReference type="EMBL" id="SSGD01000061">
    <property type="protein sequence ID" value="TXI55933.1"/>
    <property type="molecule type" value="Genomic_DNA"/>
</dbReference>
<feature type="signal peptide" evidence="1">
    <location>
        <begin position="1"/>
        <end position="22"/>
    </location>
</feature>
<comment type="caution">
    <text evidence="2">The sequence shown here is derived from an EMBL/GenBank/DDBJ whole genome shotgun (WGS) entry which is preliminary data.</text>
</comment>
<dbReference type="AlphaFoldDB" id="A0A5C7Y2N9"/>
<name>A0A5C7Y2N9_9MYCO</name>
<evidence type="ECO:0000313" key="3">
    <source>
        <dbReference type="Proteomes" id="UP000321797"/>
    </source>
</evidence>
<reference evidence="2 3" key="1">
    <citation type="submission" date="2018-09" db="EMBL/GenBank/DDBJ databases">
        <title>Metagenome Assembled Genomes from an Advanced Water Purification Facility.</title>
        <authorList>
            <person name="Stamps B.W."/>
            <person name="Spear J.R."/>
        </authorList>
    </citation>
    <scope>NUCLEOTIDE SEQUENCE [LARGE SCALE GENOMIC DNA]</scope>
    <source>
        <strain evidence="2">Bin_29_2</strain>
    </source>
</reference>
<dbReference type="RefSeq" id="WP_276760807.1">
    <property type="nucleotide sequence ID" value="NZ_SSGD01000061.1"/>
</dbReference>
<protein>
    <recommendedName>
        <fullName evidence="4">DUF732 domain-containing protein</fullName>
    </recommendedName>
</protein>
<sequence length="104" mass="10994">MNENTKSIVIWASSMALFTSMAGYTGYAVGHSTAPQTVSVTLDSGTVACVADELIARAGLNGEVRKGDDDVYVLACDAYVMQDADLHGNSRPPHVAELPVQGHR</sequence>
<gene>
    <name evidence="2" type="ORF">E6Q54_11950</name>
</gene>
<dbReference type="Proteomes" id="UP000321797">
    <property type="component" value="Unassembled WGS sequence"/>
</dbReference>
<keyword evidence="1" id="KW-0732">Signal</keyword>
<evidence type="ECO:0000313" key="2">
    <source>
        <dbReference type="EMBL" id="TXI55933.1"/>
    </source>
</evidence>
<organism evidence="2 3">
    <name type="scientific">Mycolicibacter arupensis</name>
    <dbReference type="NCBI Taxonomy" id="342002"/>
    <lineage>
        <taxon>Bacteria</taxon>
        <taxon>Bacillati</taxon>
        <taxon>Actinomycetota</taxon>
        <taxon>Actinomycetes</taxon>
        <taxon>Mycobacteriales</taxon>
        <taxon>Mycobacteriaceae</taxon>
        <taxon>Mycolicibacter</taxon>
    </lineage>
</organism>
<evidence type="ECO:0000256" key="1">
    <source>
        <dbReference type="SAM" id="SignalP"/>
    </source>
</evidence>
<feature type="chain" id="PRO_5039201596" description="DUF732 domain-containing protein" evidence="1">
    <location>
        <begin position="23"/>
        <end position="104"/>
    </location>
</feature>
<proteinExistence type="predicted"/>